<gene>
    <name evidence="1" type="ORF">J2Z43_001078</name>
</gene>
<keyword evidence="2" id="KW-1185">Reference proteome</keyword>
<evidence type="ECO:0000313" key="1">
    <source>
        <dbReference type="EMBL" id="MBP1854688.1"/>
    </source>
</evidence>
<dbReference type="EMBL" id="JAGGJX010000001">
    <property type="protein sequence ID" value="MBP1854688.1"/>
    <property type="molecule type" value="Genomic_DNA"/>
</dbReference>
<protein>
    <submittedName>
        <fullName evidence="1">Uncharacterized protein</fullName>
    </submittedName>
</protein>
<sequence>MSKLSKIIAGALILLSLTIGAVATYNINHIYDRIAELEEVNSQQYHRILRLENK</sequence>
<organism evidence="1 2">
    <name type="scientific">Metaclostridioides mangenotii</name>
    <dbReference type="NCBI Taxonomy" id="1540"/>
    <lineage>
        <taxon>Bacteria</taxon>
        <taxon>Bacillati</taxon>
        <taxon>Bacillota</taxon>
        <taxon>Clostridia</taxon>
        <taxon>Peptostreptococcales</taxon>
        <taxon>Peptostreptococcaceae</taxon>
        <taxon>Metaclostridioides</taxon>
    </lineage>
</organism>
<evidence type="ECO:0000313" key="2">
    <source>
        <dbReference type="Proteomes" id="UP000767291"/>
    </source>
</evidence>
<dbReference type="Proteomes" id="UP000767291">
    <property type="component" value="Unassembled WGS sequence"/>
</dbReference>
<comment type="caution">
    <text evidence="1">The sequence shown here is derived from an EMBL/GenBank/DDBJ whole genome shotgun (WGS) entry which is preliminary data.</text>
</comment>
<accession>A0ABS4E9R3</accession>
<reference evidence="1 2" key="1">
    <citation type="submission" date="2021-03" db="EMBL/GenBank/DDBJ databases">
        <title>Genomic Encyclopedia of Type Strains, Phase IV (KMG-IV): sequencing the most valuable type-strain genomes for metagenomic binning, comparative biology and taxonomic classification.</title>
        <authorList>
            <person name="Goeker M."/>
        </authorList>
    </citation>
    <scope>NUCLEOTIDE SEQUENCE [LARGE SCALE GENOMIC DNA]</scope>
    <source>
        <strain evidence="1 2">DSM 1289</strain>
    </source>
</reference>
<proteinExistence type="predicted"/>
<dbReference type="RefSeq" id="WP_209456162.1">
    <property type="nucleotide sequence ID" value="NZ_BAAACS010000013.1"/>
</dbReference>
<name>A0ABS4E9R3_9FIRM</name>